<dbReference type="PANTHER" id="PTHR12899:SF3">
    <property type="entry name" value="LARGE RIBOSOMAL SUBUNIT PROTEIN UL18M"/>
    <property type="match status" value="1"/>
</dbReference>
<comment type="caution">
    <text evidence="8">The sequence shown here is derived from an EMBL/GenBank/DDBJ whole genome shotgun (WGS) entry which is preliminary data.</text>
</comment>
<organism evidence="8 9">
    <name type="scientific">Candidatus Uhrbacteria bacterium CG10_big_fil_rev_8_21_14_0_10_50_16</name>
    <dbReference type="NCBI Taxonomy" id="1975039"/>
    <lineage>
        <taxon>Bacteria</taxon>
        <taxon>Candidatus Uhriibacteriota</taxon>
    </lineage>
</organism>
<keyword evidence="2 7" id="KW-0699">rRNA-binding</keyword>
<evidence type="ECO:0000313" key="8">
    <source>
        <dbReference type="EMBL" id="PIR47565.1"/>
    </source>
</evidence>
<accession>A0A2H0RP71</accession>
<name>A0A2H0RP71_9BACT</name>
<dbReference type="Proteomes" id="UP000230084">
    <property type="component" value="Unassembled WGS sequence"/>
</dbReference>
<protein>
    <recommendedName>
        <fullName evidence="6 7">Large ribosomal subunit protein uL18</fullName>
    </recommendedName>
</protein>
<dbReference type="InterPro" id="IPR057268">
    <property type="entry name" value="Ribosomal_L18"/>
</dbReference>
<dbReference type="CDD" id="cd00432">
    <property type="entry name" value="Ribosomal_L18_L5e"/>
    <property type="match status" value="1"/>
</dbReference>
<dbReference type="GO" id="GO:0006412">
    <property type="term" value="P:translation"/>
    <property type="evidence" value="ECO:0007669"/>
    <property type="project" value="UniProtKB-UniRule"/>
</dbReference>
<dbReference type="SUPFAM" id="SSF53137">
    <property type="entry name" value="Translational machinery components"/>
    <property type="match status" value="1"/>
</dbReference>
<keyword evidence="5 7" id="KW-0687">Ribonucleoprotein</keyword>
<evidence type="ECO:0000256" key="2">
    <source>
        <dbReference type="ARBA" id="ARBA00022730"/>
    </source>
</evidence>
<sequence>MLKKHAQKLRRAYRTRARMHGTEARPRLSVFRSAKHFGAQLINDDLGKTIVSVNDQQFKEAAGKNPTELAAHLGTALAEKAKAAGVDTIVFDRGAFAYHGRVKAFAEAARVAGLTF</sequence>
<dbReference type="GO" id="GO:0022625">
    <property type="term" value="C:cytosolic large ribosomal subunit"/>
    <property type="evidence" value="ECO:0007669"/>
    <property type="project" value="TreeGrafter"/>
</dbReference>
<dbReference type="GO" id="GO:0003735">
    <property type="term" value="F:structural constituent of ribosome"/>
    <property type="evidence" value="ECO:0007669"/>
    <property type="project" value="InterPro"/>
</dbReference>
<comment type="similarity">
    <text evidence="1 7">Belongs to the universal ribosomal protein uL18 family.</text>
</comment>
<evidence type="ECO:0000256" key="5">
    <source>
        <dbReference type="ARBA" id="ARBA00023274"/>
    </source>
</evidence>
<keyword evidence="3 7" id="KW-0694">RNA-binding</keyword>
<reference evidence="8 9" key="1">
    <citation type="submission" date="2017-09" db="EMBL/GenBank/DDBJ databases">
        <title>Depth-based differentiation of microbial function through sediment-hosted aquifers and enrichment of novel symbionts in the deep terrestrial subsurface.</title>
        <authorList>
            <person name="Probst A.J."/>
            <person name="Ladd B."/>
            <person name="Jarett J.K."/>
            <person name="Geller-Mcgrath D.E."/>
            <person name="Sieber C.M."/>
            <person name="Emerson J.B."/>
            <person name="Anantharaman K."/>
            <person name="Thomas B.C."/>
            <person name="Malmstrom R."/>
            <person name="Stieglmeier M."/>
            <person name="Klingl A."/>
            <person name="Woyke T."/>
            <person name="Ryan C.M."/>
            <person name="Banfield J.F."/>
        </authorList>
    </citation>
    <scope>NUCLEOTIDE SEQUENCE [LARGE SCALE GENOMIC DNA]</scope>
    <source>
        <strain evidence="8">CG10_big_fil_rev_8_21_14_0_10_50_16</strain>
    </source>
</reference>
<dbReference type="HAMAP" id="MF_01337_B">
    <property type="entry name" value="Ribosomal_uL18_B"/>
    <property type="match status" value="1"/>
</dbReference>
<dbReference type="FunFam" id="3.30.420.100:FF:000001">
    <property type="entry name" value="50S ribosomal protein L18"/>
    <property type="match status" value="1"/>
</dbReference>
<evidence type="ECO:0000256" key="6">
    <source>
        <dbReference type="ARBA" id="ARBA00035197"/>
    </source>
</evidence>
<dbReference type="PANTHER" id="PTHR12899">
    <property type="entry name" value="39S RIBOSOMAL PROTEIN L18, MITOCHONDRIAL"/>
    <property type="match status" value="1"/>
</dbReference>
<dbReference type="NCBIfam" id="TIGR00060">
    <property type="entry name" value="L18_bact"/>
    <property type="match status" value="1"/>
</dbReference>
<comment type="function">
    <text evidence="7">This is one of the proteins that bind and probably mediate the attachment of the 5S RNA into the large ribosomal subunit, where it forms part of the central protuberance.</text>
</comment>
<evidence type="ECO:0000256" key="4">
    <source>
        <dbReference type="ARBA" id="ARBA00022980"/>
    </source>
</evidence>
<dbReference type="Pfam" id="PF00861">
    <property type="entry name" value="Ribosomal_L18p"/>
    <property type="match status" value="1"/>
</dbReference>
<dbReference type="AlphaFoldDB" id="A0A2H0RP71"/>
<evidence type="ECO:0000256" key="3">
    <source>
        <dbReference type="ARBA" id="ARBA00022884"/>
    </source>
</evidence>
<evidence type="ECO:0000313" key="9">
    <source>
        <dbReference type="Proteomes" id="UP000230084"/>
    </source>
</evidence>
<dbReference type="InterPro" id="IPR004389">
    <property type="entry name" value="Ribosomal_uL18_bac-type"/>
</dbReference>
<keyword evidence="4 7" id="KW-0689">Ribosomal protein</keyword>
<dbReference type="GO" id="GO:0008097">
    <property type="term" value="F:5S rRNA binding"/>
    <property type="evidence" value="ECO:0007669"/>
    <property type="project" value="TreeGrafter"/>
</dbReference>
<dbReference type="EMBL" id="PCYM01000005">
    <property type="protein sequence ID" value="PIR47565.1"/>
    <property type="molecule type" value="Genomic_DNA"/>
</dbReference>
<evidence type="ECO:0000256" key="1">
    <source>
        <dbReference type="ARBA" id="ARBA00007116"/>
    </source>
</evidence>
<comment type="subunit">
    <text evidence="7">Part of the 50S ribosomal subunit; part of the 5S rRNA/L5/L18/L25 subcomplex. Contacts the 5S and 23S rRNAs.</text>
</comment>
<dbReference type="Gene3D" id="3.30.420.100">
    <property type="match status" value="1"/>
</dbReference>
<proteinExistence type="inferred from homology"/>
<evidence type="ECO:0000256" key="7">
    <source>
        <dbReference type="HAMAP-Rule" id="MF_01337"/>
    </source>
</evidence>
<dbReference type="InterPro" id="IPR005484">
    <property type="entry name" value="Ribosomal_uL18_bac/plant/anim"/>
</dbReference>
<gene>
    <name evidence="7" type="primary">rplR</name>
    <name evidence="8" type="ORF">COV06_02675</name>
</gene>